<dbReference type="Pfam" id="PF02210">
    <property type="entry name" value="Laminin_G_2"/>
    <property type="match status" value="2"/>
</dbReference>
<dbReference type="GO" id="GO:0016020">
    <property type="term" value="C:membrane"/>
    <property type="evidence" value="ECO:0007669"/>
    <property type="project" value="UniProtKB-SubCell"/>
</dbReference>
<dbReference type="CDD" id="cd00110">
    <property type="entry name" value="LamG"/>
    <property type="match status" value="2"/>
</dbReference>
<keyword evidence="4" id="KW-1185">Reference proteome</keyword>
<dbReference type="InterPro" id="IPR050372">
    <property type="entry name" value="Neurexin-related_CASP"/>
</dbReference>
<gene>
    <name evidence="3" type="ORF">JZ751_000964</name>
</gene>
<comment type="caution">
    <text evidence="1">Lacks conserved residue(s) required for the propagation of feature annotation.</text>
</comment>
<proteinExistence type="predicted"/>
<dbReference type="PANTHER" id="PTHR15036">
    <property type="entry name" value="PIKACHURIN-LIKE PROTEIN"/>
    <property type="match status" value="1"/>
</dbReference>
<dbReference type="SMART" id="SM00282">
    <property type="entry name" value="LamG"/>
    <property type="match status" value="2"/>
</dbReference>
<reference evidence="3" key="1">
    <citation type="thesis" date="2021" institute="BYU ScholarsArchive" country="Provo, UT, USA">
        <title>Applications of and Algorithms for Genome Assembly and Genomic Analyses with an Emphasis on Marine Teleosts.</title>
        <authorList>
            <person name="Pickett B.D."/>
        </authorList>
    </citation>
    <scope>NUCLEOTIDE SEQUENCE</scope>
    <source>
        <strain evidence="3">HI-2016</strain>
    </source>
</reference>
<evidence type="ECO:0000313" key="3">
    <source>
        <dbReference type="EMBL" id="KAG9356120.1"/>
    </source>
</evidence>
<accession>A0A8T2PXQ9</accession>
<protein>
    <recommendedName>
        <fullName evidence="2">Laminin G domain-containing protein</fullName>
    </recommendedName>
</protein>
<dbReference type="Proteomes" id="UP000824540">
    <property type="component" value="Unassembled WGS sequence"/>
</dbReference>
<dbReference type="InterPro" id="IPR001791">
    <property type="entry name" value="Laminin_G"/>
</dbReference>
<dbReference type="OrthoDB" id="5836593at2759"/>
<dbReference type="Gene3D" id="2.60.120.200">
    <property type="match status" value="3"/>
</dbReference>
<evidence type="ECO:0000313" key="4">
    <source>
        <dbReference type="Proteomes" id="UP000824540"/>
    </source>
</evidence>
<dbReference type="SUPFAM" id="SSF49899">
    <property type="entry name" value="Concanavalin A-like lectins/glucanases"/>
    <property type="match status" value="2"/>
</dbReference>
<dbReference type="InterPro" id="IPR013320">
    <property type="entry name" value="ConA-like_dom_sf"/>
</dbReference>
<dbReference type="EMBL" id="JAFBMS010000001">
    <property type="protein sequence ID" value="KAG9356120.1"/>
    <property type="molecule type" value="Genomic_DNA"/>
</dbReference>
<comment type="caution">
    <text evidence="3">The sequence shown here is derived from an EMBL/GenBank/DDBJ whole genome shotgun (WGS) entry which is preliminary data.</text>
</comment>
<evidence type="ECO:0000256" key="1">
    <source>
        <dbReference type="PROSITE-ProRule" id="PRU00122"/>
    </source>
</evidence>
<organism evidence="3 4">
    <name type="scientific">Albula glossodonta</name>
    <name type="common">roundjaw bonefish</name>
    <dbReference type="NCBI Taxonomy" id="121402"/>
    <lineage>
        <taxon>Eukaryota</taxon>
        <taxon>Metazoa</taxon>
        <taxon>Chordata</taxon>
        <taxon>Craniata</taxon>
        <taxon>Vertebrata</taxon>
        <taxon>Euteleostomi</taxon>
        <taxon>Actinopterygii</taxon>
        <taxon>Neopterygii</taxon>
        <taxon>Teleostei</taxon>
        <taxon>Albuliformes</taxon>
        <taxon>Albulidae</taxon>
        <taxon>Albula</taxon>
    </lineage>
</organism>
<dbReference type="PANTHER" id="PTHR15036:SF85">
    <property type="entry name" value="SP2353, ISOFORM A"/>
    <property type="match status" value="1"/>
</dbReference>
<dbReference type="PROSITE" id="PS50025">
    <property type="entry name" value="LAM_G_DOMAIN"/>
    <property type="match status" value="1"/>
</dbReference>
<feature type="domain" description="Laminin G" evidence="2">
    <location>
        <begin position="1"/>
        <end position="163"/>
    </location>
</feature>
<dbReference type="AlphaFoldDB" id="A0A8T2PXQ9"/>
<name>A0A8T2PXQ9_9TELE</name>
<sequence length="311" mass="34201">MSVSVWIRMKRRGMMEPLTAGCPLWPNFSLDVRTGSADGLLLYVAGKQGSAHLALYLSKGRIRLSIGRKRHIFNREKYNDDKWHTFRLVVDGIRAHDGQLSPEEGVSLDLQSPVYLGSVPASVRTEQQWRDLPGESLIGCVRNFKMNGQPMAEPTANHGVAPCFDGPMESGAYFSGNGSYAVIENSFVVGVSFELVFEIRPRTLTGVIFHVGGNQGHHLSLFLRRGDRNNVVQLDVDTEERYTVGPLSSLATRTSDPLYVGSIPDTTWPAHLPKASFVGCLQNVQINGNVVSFDRIAGVFGPVNLRDCPSS</sequence>
<evidence type="ECO:0000259" key="2">
    <source>
        <dbReference type="PROSITE" id="PS50025"/>
    </source>
</evidence>